<name>A0A392TRE3_9FABA</name>
<accession>A0A392TRE3</accession>
<evidence type="ECO:0000313" key="3">
    <source>
        <dbReference type="Proteomes" id="UP000265520"/>
    </source>
</evidence>
<dbReference type="Proteomes" id="UP000265520">
    <property type="component" value="Unassembled WGS sequence"/>
</dbReference>
<reference evidence="2 3" key="1">
    <citation type="journal article" date="2018" name="Front. Plant Sci.">
        <title>Red Clover (Trifolium pratense) and Zigzag Clover (T. medium) - A Picture of Genomic Similarities and Differences.</title>
        <authorList>
            <person name="Dluhosova J."/>
            <person name="Istvanek J."/>
            <person name="Nedelnik J."/>
            <person name="Repkova J."/>
        </authorList>
    </citation>
    <scope>NUCLEOTIDE SEQUENCE [LARGE SCALE GENOMIC DNA]</scope>
    <source>
        <strain evidence="3">cv. 10/8</strain>
        <tissue evidence="2">Leaf</tissue>
    </source>
</reference>
<proteinExistence type="predicted"/>
<feature type="non-terminal residue" evidence="2">
    <location>
        <position position="58"/>
    </location>
</feature>
<dbReference type="AlphaFoldDB" id="A0A392TRE3"/>
<feature type="compositionally biased region" description="Pro residues" evidence="1">
    <location>
        <begin position="47"/>
        <end position="58"/>
    </location>
</feature>
<dbReference type="EMBL" id="LXQA010638066">
    <property type="protein sequence ID" value="MCI63488.1"/>
    <property type="molecule type" value="Genomic_DNA"/>
</dbReference>
<sequence>MYSKEEFFAAEIRFTGKLAVISSDVNFAPTPRPPAKPPDLLKTQSSPPSPRPPPQEPL</sequence>
<evidence type="ECO:0000313" key="2">
    <source>
        <dbReference type="EMBL" id="MCI63488.1"/>
    </source>
</evidence>
<keyword evidence="3" id="KW-1185">Reference proteome</keyword>
<evidence type="ECO:0000256" key="1">
    <source>
        <dbReference type="SAM" id="MobiDB-lite"/>
    </source>
</evidence>
<organism evidence="2 3">
    <name type="scientific">Trifolium medium</name>
    <dbReference type="NCBI Taxonomy" id="97028"/>
    <lineage>
        <taxon>Eukaryota</taxon>
        <taxon>Viridiplantae</taxon>
        <taxon>Streptophyta</taxon>
        <taxon>Embryophyta</taxon>
        <taxon>Tracheophyta</taxon>
        <taxon>Spermatophyta</taxon>
        <taxon>Magnoliopsida</taxon>
        <taxon>eudicotyledons</taxon>
        <taxon>Gunneridae</taxon>
        <taxon>Pentapetalae</taxon>
        <taxon>rosids</taxon>
        <taxon>fabids</taxon>
        <taxon>Fabales</taxon>
        <taxon>Fabaceae</taxon>
        <taxon>Papilionoideae</taxon>
        <taxon>50 kb inversion clade</taxon>
        <taxon>NPAAA clade</taxon>
        <taxon>Hologalegina</taxon>
        <taxon>IRL clade</taxon>
        <taxon>Trifolieae</taxon>
        <taxon>Trifolium</taxon>
    </lineage>
</organism>
<comment type="caution">
    <text evidence="2">The sequence shown here is derived from an EMBL/GenBank/DDBJ whole genome shotgun (WGS) entry which is preliminary data.</text>
</comment>
<protein>
    <submittedName>
        <fullName evidence="2">Uncharacterized protein</fullName>
    </submittedName>
</protein>
<feature type="region of interest" description="Disordered" evidence="1">
    <location>
        <begin position="25"/>
        <end position="58"/>
    </location>
</feature>